<evidence type="ECO:0000256" key="5">
    <source>
        <dbReference type="ARBA" id="ARBA00022806"/>
    </source>
</evidence>
<evidence type="ECO:0000256" key="2">
    <source>
        <dbReference type="ARBA" id="ARBA00022741"/>
    </source>
</evidence>
<dbReference type="Gene3D" id="3.40.50.300">
    <property type="entry name" value="P-loop containing nucleotide triphosphate hydrolases"/>
    <property type="match status" value="3"/>
</dbReference>
<gene>
    <name evidence="11 15" type="primary">recD</name>
    <name evidence="14" type="ORF">HT657_05510</name>
    <name evidence="15" type="ORF">HT672_08040</name>
</gene>
<dbReference type="EC" id="5.6.2.3" evidence="11"/>
<dbReference type="InterPro" id="IPR049550">
    <property type="entry name" value="RecD_N"/>
</dbReference>
<dbReference type="HAMAP" id="MF_01487">
    <property type="entry name" value="RecD"/>
    <property type="match status" value="1"/>
</dbReference>
<evidence type="ECO:0000259" key="12">
    <source>
        <dbReference type="Pfam" id="PF13538"/>
    </source>
</evidence>
<dbReference type="Pfam" id="PF13538">
    <property type="entry name" value="UvrD_C_2"/>
    <property type="match status" value="1"/>
</dbReference>
<dbReference type="EMBL" id="JABULY010000002">
    <property type="protein sequence ID" value="MBV6531593.1"/>
    <property type="molecule type" value="Genomic_DNA"/>
</dbReference>
<dbReference type="PANTHER" id="PTHR43788">
    <property type="entry name" value="DNA2/NAM7 HELICASE FAMILY MEMBER"/>
    <property type="match status" value="1"/>
</dbReference>
<keyword evidence="2 11" id="KW-0547">Nucleotide-binding</keyword>
<dbReference type="InterPro" id="IPR027785">
    <property type="entry name" value="UvrD-like_helicase_C"/>
</dbReference>
<dbReference type="GO" id="GO:0005524">
    <property type="term" value="F:ATP binding"/>
    <property type="evidence" value="ECO:0007669"/>
    <property type="project" value="UniProtKB-UniRule"/>
</dbReference>
<evidence type="ECO:0000256" key="9">
    <source>
        <dbReference type="ARBA" id="ARBA00023204"/>
    </source>
</evidence>
<proteinExistence type="inferred from homology"/>
<accession>A0A949T245</accession>
<dbReference type="GO" id="GO:0043139">
    <property type="term" value="F:5'-3' DNA helicase activity"/>
    <property type="evidence" value="ECO:0007669"/>
    <property type="project" value="UniProtKB-UniRule"/>
</dbReference>
<dbReference type="InterPro" id="IPR041851">
    <property type="entry name" value="RecD_N_sf"/>
</dbReference>
<sequence length="647" mass="72824">MLTLLAYLKSEKLISELNYQFAKLIDNKQQNQGYSKLQQDLAILVSALVSFNVMQGHSCIRLDSALASNPFGLNRELSDAILQKIEHISPLEWQSVLANHIAFSADPNKVTPMLFQHQRVYFYRYWQAENQIAQYLQQAVSLPTQNTNFTLEQQIITQFFPEKSENIDWQKIAVATALKQSFSIISGGPGTGKTRTVAILLAALQLKQLKLGLPLLNIALVAPTGKAAARLKESIHQNLQGLSLPDNLKNEVPTKASTIHSLIGIYPHSDTPRYHSQNPLHIDLIVVDEASMIDLFVMDKLLNALKPNTRVILLGDKDQLASVEAGSMMSELGQFLTLGYSPAHSHYLSETTGEMIPAKSDNPPFICDSLCHLRHSYRFDDRSGIGQLAKEINAQQAISSWDIFADSQFTDLSLCAYPNASEFATQPLWTQHCVEMVVKKAVMLYRDYLQEVKHYRSEPTKENIQAIFTAFQQVRFLSALRVSELGVEKLNHTIAEALLQHHLVHFRNSRENYIGKPILVTENAPQLNIYSGDIGIILPDEQGKLRVYFETQTEKGDYLSISVNRLPSNEPAYVMTVHKSQGSEFAHTLLIMPLTFSPVISKELLYTAVTRAKSQFTLFSNEKIWKQGVNMKIQRQSGLTEQLASFH</sequence>
<comment type="miscellaneous">
    <text evidence="11">In the RecBCD complex, RecB has a slow 3'-5' helicase, an exonuclease activity and loads RecA onto ssDNA, RecD has a fast 5'-3' helicase activity, while RecC stimulates the ATPase and processivity of the RecB helicase and contributes to recognition of the Chi site.</text>
</comment>
<keyword evidence="7 11" id="KW-0067">ATP-binding</keyword>
<evidence type="ECO:0000259" key="13">
    <source>
        <dbReference type="Pfam" id="PF21185"/>
    </source>
</evidence>
<feature type="domain" description="UvrD-like helicase C-terminal" evidence="12">
    <location>
        <begin position="571"/>
        <end position="615"/>
    </location>
</feature>
<comment type="function">
    <text evidence="11">A helicase/nuclease that prepares dsDNA breaks (DSB) for recombinational DNA repair. Binds to DSBs and unwinds DNA via a highly rapid and processive ATP-dependent bidirectional helicase activity. Unwinds dsDNA until it encounters a Chi (crossover hotspot instigator) sequence from the 3' direction. Cuts ssDNA a few nucleotides 3' to the Chi site. The properties and activities of the enzyme are changed at Chi. The Chi-altered holoenzyme produces a long 3'-ssDNA overhang and facilitates RecA-binding to the ssDNA for homologous DNA recombination and repair. Holoenzyme degrades any linearized DNA that is unable to undergo homologous recombination. In the holoenzyme this subunit has ssDNA-dependent ATPase and 5'-3' helicase activity. When added to pre-assembled RecBC greatly stimulates nuclease activity and augments holoenzyme processivity. Negatively regulates the RecA-loading ability of RecBCD.</text>
</comment>
<protein>
    <recommendedName>
        <fullName evidence="11">RecBCD enzyme subunit RecD</fullName>
        <ecNumber evidence="11">5.6.2.3</ecNumber>
    </recommendedName>
    <alternativeName>
        <fullName evidence="11">DNA 5'-3' helicase subunit RecD</fullName>
    </alternativeName>
    <alternativeName>
        <fullName evidence="11">Exonuclease V subunit RecD</fullName>
        <shortName evidence="11">ExoV subunit RecD</shortName>
    </alternativeName>
    <alternativeName>
        <fullName evidence="11">Helicase/nuclease RecBCD subunit RecD</fullName>
    </alternativeName>
</protein>
<comment type="similarity">
    <text evidence="11">Belongs to the RecD family.</text>
</comment>
<evidence type="ECO:0000256" key="1">
    <source>
        <dbReference type="ARBA" id="ARBA00022722"/>
    </source>
</evidence>
<dbReference type="InterPro" id="IPR027417">
    <property type="entry name" value="P-loop_NTPase"/>
</dbReference>
<evidence type="ECO:0000256" key="6">
    <source>
        <dbReference type="ARBA" id="ARBA00022839"/>
    </source>
</evidence>
<comment type="catalytic activity">
    <reaction evidence="11">
        <text>ATP + H2O = ADP + phosphate + H(+)</text>
        <dbReference type="Rhea" id="RHEA:13065"/>
        <dbReference type="ChEBI" id="CHEBI:15377"/>
        <dbReference type="ChEBI" id="CHEBI:15378"/>
        <dbReference type="ChEBI" id="CHEBI:30616"/>
        <dbReference type="ChEBI" id="CHEBI:43474"/>
        <dbReference type="ChEBI" id="CHEBI:456216"/>
        <dbReference type="EC" id="5.6.2.3"/>
    </reaction>
</comment>
<feature type="domain" description="RecBCD enzyme subunit RecD N-terminal" evidence="13">
    <location>
        <begin position="11"/>
        <end position="121"/>
    </location>
</feature>
<keyword evidence="4 11" id="KW-0378">Hydrolase</keyword>
<dbReference type="GO" id="GO:0017116">
    <property type="term" value="F:single-stranded DNA helicase activity"/>
    <property type="evidence" value="ECO:0007669"/>
    <property type="project" value="TreeGrafter"/>
</dbReference>
<keyword evidence="6 11" id="KW-0269">Exonuclease</keyword>
<name>A0A949T245_9PAST</name>
<dbReference type="GeneID" id="65548104"/>
<organism evidence="15 16">
    <name type="scientific">Ursidibacter maritimus</name>
    <dbReference type="NCBI Taxonomy" id="1331689"/>
    <lineage>
        <taxon>Bacteria</taxon>
        <taxon>Pseudomonadati</taxon>
        <taxon>Pseudomonadota</taxon>
        <taxon>Gammaproteobacteria</taxon>
        <taxon>Pasteurellales</taxon>
        <taxon>Pasteurellaceae</taxon>
        <taxon>Ursidibacter</taxon>
    </lineage>
</organism>
<evidence type="ECO:0000256" key="11">
    <source>
        <dbReference type="HAMAP-Rule" id="MF_01487"/>
    </source>
</evidence>
<dbReference type="InterPro" id="IPR006344">
    <property type="entry name" value="RecD"/>
</dbReference>
<dbReference type="InterPro" id="IPR050534">
    <property type="entry name" value="Coronavir_polyprotein_1ab"/>
</dbReference>
<comment type="caution">
    <text evidence="15">The sequence shown here is derived from an EMBL/GenBank/DDBJ whole genome shotgun (WGS) entry which is preliminary data.</text>
</comment>
<evidence type="ECO:0000256" key="8">
    <source>
        <dbReference type="ARBA" id="ARBA00023125"/>
    </source>
</evidence>
<dbReference type="Proteomes" id="UP001196379">
    <property type="component" value="Unassembled WGS sequence"/>
</dbReference>
<keyword evidence="3 11" id="KW-0227">DNA damage</keyword>
<dbReference type="GO" id="GO:0008854">
    <property type="term" value="F:exodeoxyribonuclease V activity"/>
    <property type="evidence" value="ECO:0007669"/>
    <property type="project" value="InterPro"/>
</dbReference>
<reference evidence="15 17" key="1">
    <citation type="journal article" date="2021" name="Mol. Ecol.">
        <title>Polar bear-adapted Ursidibacter maritimus are remarkably conserved after generations in captivity.</title>
        <authorList>
            <person name="Espinosa-Gongora C."/>
            <person name="Hansen M.J."/>
            <person name="Bertelsen M.F."/>
            <person name="Bojesen A.M."/>
        </authorList>
    </citation>
    <scope>NUCLEOTIDE SEQUENCE</scope>
    <source>
        <strain evidence="15">Pb43105x</strain>
        <strain evidence="14 17">Pb43106</strain>
    </source>
</reference>
<comment type="subunit">
    <text evidence="11">Heterotrimer of RecB, RecC and RecD. All subunits contribute to DNA-binding.</text>
</comment>
<dbReference type="AlphaFoldDB" id="A0A949T245"/>
<dbReference type="OrthoDB" id="9803432at2"/>
<dbReference type="SUPFAM" id="SSF52540">
    <property type="entry name" value="P-loop containing nucleoside triphosphate hydrolases"/>
    <property type="match status" value="1"/>
</dbReference>
<evidence type="ECO:0000313" key="17">
    <source>
        <dbReference type="Proteomes" id="UP001196379"/>
    </source>
</evidence>
<dbReference type="CDD" id="cd17933">
    <property type="entry name" value="DEXSc_RecD-like"/>
    <property type="match status" value="1"/>
</dbReference>
<dbReference type="NCBIfam" id="TIGR01447">
    <property type="entry name" value="recD"/>
    <property type="match status" value="1"/>
</dbReference>
<feature type="binding site" evidence="11">
    <location>
        <begin position="187"/>
        <end position="194"/>
    </location>
    <ligand>
        <name>ATP</name>
        <dbReference type="ChEBI" id="CHEBI:30616"/>
    </ligand>
</feature>
<dbReference type="CDD" id="cd18809">
    <property type="entry name" value="SF1_C_RecD"/>
    <property type="match status" value="1"/>
</dbReference>
<evidence type="ECO:0000313" key="15">
    <source>
        <dbReference type="EMBL" id="MBV6547224.1"/>
    </source>
</evidence>
<dbReference type="PANTHER" id="PTHR43788:SF6">
    <property type="entry name" value="DNA HELICASE B"/>
    <property type="match status" value="1"/>
</dbReference>
<evidence type="ECO:0000313" key="16">
    <source>
        <dbReference type="Proteomes" id="UP000732858"/>
    </source>
</evidence>
<evidence type="ECO:0000256" key="7">
    <source>
        <dbReference type="ARBA" id="ARBA00022840"/>
    </source>
</evidence>
<dbReference type="Pfam" id="PF21185">
    <property type="entry name" value="RecD_N"/>
    <property type="match status" value="1"/>
</dbReference>
<keyword evidence="17" id="KW-1185">Reference proteome</keyword>
<keyword evidence="5 11" id="KW-0347">Helicase</keyword>
<dbReference type="GO" id="GO:0000724">
    <property type="term" value="P:double-strand break repair via homologous recombination"/>
    <property type="evidence" value="ECO:0007669"/>
    <property type="project" value="UniProtKB-UniRule"/>
</dbReference>
<dbReference type="Gene3D" id="1.10.10.1020">
    <property type="entry name" value="RecBCD complex, subunit RecD, N-terminal domain"/>
    <property type="match status" value="1"/>
</dbReference>
<evidence type="ECO:0000256" key="3">
    <source>
        <dbReference type="ARBA" id="ARBA00022763"/>
    </source>
</evidence>
<evidence type="ECO:0000256" key="10">
    <source>
        <dbReference type="ARBA" id="ARBA00023235"/>
    </source>
</evidence>
<keyword evidence="8 11" id="KW-0238">DNA-binding</keyword>
<dbReference type="EMBL" id="JABUMC010000017">
    <property type="protein sequence ID" value="MBV6547224.1"/>
    <property type="molecule type" value="Genomic_DNA"/>
</dbReference>
<evidence type="ECO:0000313" key="14">
    <source>
        <dbReference type="EMBL" id="MBV6531593.1"/>
    </source>
</evidence>
<dbReference type="Pfam" id="PF13245">
    <property type="entry name" value="AAA_19"/>
    <property type="match status" value="1"/>
</dbReference>
<keyword evidence="10 11" id="KW-0413">Isomerase</keyword>
<dbReference type="GO" id="GO:0009338">
    <property type="term" value="C:exodeoxyribonuclease V complex"/>
    <property type="evidence" value="ECO:0007669"/>
    <property type="project" value="InterPro"/>
</dbReference>
<keyword evidence="1 11" id="KW-0540">Nuclease</keyword>
<dbReference type="RefSeq" id="WP_157402322.1">
    <property type="nucleotide sequence ID" value="NZ_JABULY010000002.1"/>
</dbReference>
<dbReference type="GO" id="GO:0003677">
    <property type="term" value="F:DNA binding"/>
    <property type="evidence" value="ECO:0007669"/>
    <property type="project" value="UniProtKB-UniRule"/>
</dbReference>
<keyword evidence="9 11" id="KW-0234">DNA repair</keyword>
<dbReference type="Proteomes" id="UP000732858">
    <property type="component" value="Unassembled WGS sequence"/>
</dbReference>
<evidence type="ECO:0000256" key="4">
    <source>
        <dbReference type="ARBA" id="ARBA00022801"/>
    </source>
</evidence>